<dbReference type="InterPro" id="IPR041636">
    <property type="entry name" value="RNase_J_C"/>
</dbReference>
<dbReference type="Gene3D" id="3.40.50.10710">
    <property type="entry name" value="Metallo-hydrolase/oxidoreductase"/>
    <property type="match status" value="1"/>
</dbReference>
<evidence type="ECO:0000256" key="10">
    <source>
        <dbReference type="SAM" id="MobiDB-lite"/>
    </source>
</evidence>
<name>A0A848KTR1_9ACTN</name>
<dbReference type="PROSITE" id="PS01292">
    <property type="entry name" value="UPF0036"/>
    <property type="match status" value="1"/>
</dbReference>
<evidence type="ECO:0000313" key="13">
    <source>
        <dbReference type="Proteomes" id="UP000550729"/>
    </source>
</evidence>
<reference evidence="12 13" key="1">
    <citation type="submission" date="2020-04" db="EMBL/GenBank/DDBJ databases">
        <title>Gordonia sp. nov. TBRC 11910.</title>
        <authorList>
            <person name="Suriyachadkun C."/>
        </authorList>
    </citation>
    <scope>NUCLEOTIDE SEQUENCE [LARGE SCALE GENOMIC DNA]</scope>
    <source>
        <strain evidence="12 13">TBRC 11910</strain>
    </source>
</reference>
<dbReference type="GO" id="GO:0005737">
    <property type="term" value="C:cytoplasm"/>
    <property type="evidence" value="ECO:0007669"/>
    <property type="project" value="UniProtKB-SubCell"/>
</dbReference>
<keyword evidence="5 9" id="KW-0378">Hydrolase</keyword>
<evidence type="ECO:0000256" key="8">
    <source>
        <dbReference type="ARBA" id="ARBA00022884"/>
    </source>
</evidence>
<dbReference type="InterPro" id="IPR055132">
    <property type="entry name" value="RNase_J_b_CASP"/>
</dbReference>
<dbReference type="Gene3D" id="3.60.15.10">
    <property type="entry name" value="Ribonuclease Z/Hydroxyacylglutathione hydrolase-like"/>
    <property type="match status" value="1"/>
</dbReference>
<dbReference type="SMART" id="SM00849">
    <property type="entry name" value="Lactamase_B"/>
    <property type="match status" value="1"/>
</dbReference>
<evidence type="ECO:0000313" key="12">
    <source>
        <dbReference type="EMBL" id="NMN99892.1"/>
    </source>
</evidence>
<evidence type="ECO:0000256" key="3">
    <source>
        <dbReference type="ARBA" id="ARBA00022723"/>
    </source>
</evidence>
<comment type="subunit">
    <text evidence="9">Homodimer, may be a subunit of the RNA degradosome.</text>
</comment>
<evidence type="ECO:0000256" key="2">
    <source>
        <dbReference type="ARBA" id="ARBA00022722"/>
    </source>
</evidence>
<dbReference type="PANTHER" id="PTHR43694:SF1">
    <property type="entry name" value="RIBONUCLEASE J"/>
    <property type="match status" value="1"/>
</dbReference>
<comment type="similarity">
    <text evidence="9">Belongs to the metallo-beta-lactamase superfamily. RNA-metabolizing metallo-beta-lactamase-like family. Bacterial RNase J subfamily.</text>
</comment>
<feature type="binding site" evidence="9">
    <location>
        <begin position="460"/>
        <end position="464"/>
    </location>
    <ligand>
        <name>substrate</name>
    </ligand>
</feature>
<dbReference type="AlphaFoldDB" id="A0A848KTR1"/>
<dbReference type="GO" id="GO:0004521">
    <property type="term" value="F:RNA endonuclease activity"/>
    <property type="evidence" value="ECO:0007669"/>
    <property type="project" value="UniProtKB-UniRule"/>
</dbReference>
<feature type="domain" description="Metallo-beta-lactamase" evidence="11">
    <location>
        <begin position="117"/>
        <end position="311"/>
    </location>
</feature>
<dbReference type="Pfam" id="PF17770">
    <property type="entry name" value="RNase_J_C"/>
    <property type="match status" value="1"/>
</dbReference>
<dbReference type="InterPro" id="IPR004613">
    <property type="entry name" value="RNase_J"/>
</dbReference>
<comment type="caution">
    <text evidence="12">The sequence shown here is derived from an EMBL/GenBank/DDBJ whole genome shotgun (WGS) entry which is preliminary data.</text>
</comment>
<accession>A0A848KTR1</accession>
<dbReference type="GO" id="GO:0008270">
    <property type="term" value="F:zinc ion binding"/>
    <property type="evidence" value="ECO:0007669"/>
    <property type="project" value="InterPro"/>
</dbReference>
<comment type="function">
    <text evidence="9">An RNase that has 5'-3' exonuclease and possibly endonuclease activity. Involved in maturation of rRNA and in some organisms also mRNA maturation and/or decay.</text>
</comment>
<dbReference type="InterPro" id="IPR036866">
    <property type="entry name" value="RibonucZ/Hydroxyglut_hydro"/>
</dbReference>
<sequence length="651" mass="69713">MTAPERPRRRRSATRQAGPPAERQVTPPVDEVAAESVVAPVEVAAEPAAKADEPKKAKRSDRRGGRKSAPKPVATQGNPPQAPRAAASEATDRLGLPPKLKRGGLRIVALGGIGEIGRNMTVFEYNGKLLIVDCGVLFPEDQQPGVDLILPDFRYIEDRMDDVEAIILTHGHEDHIGAVPFLLRQRSDIPVIGARFTLALVAAKCKEHRLRPNLIEVTEGQKTRHGPFECEYFAVNHSIPDAIAVAIRTPAGVVLHTGDIKLDQLPLDGRLTDLAGFSRLGDDGVDLFLVDSTNAEVPGFVTPEREIGGVLDTVIGKAKHRVIVASFASHVHRIQQIIDVAQNHNRRVTFVGRSMVRNMQIAQDLGYLRVPDGVVVDLDTAATLPDHRVVLISTGSQGEPLSALSRMARGEHRQINIRADDLVVLASSLIPGNENSVFAVVNGLAKRGATVITQQSAKVHVSGHASAGELLYLYNAVRPSNVMPVHGEWRHLRANAALAVATGVAPDRVVLAEDGVVVDLVDGRASVVGRVPVGHVYVDGLSVGDVGETTLSDRLVLGEGGFIAITVAVDATTGRAVSAPEVSGRGFSDDPTALKDAADLVDRALENLASEGVTEIHRIAQTIRRTVGRWVAKEYQRKPMIVPTVLAVGDN</sequence>
<evidence type="ECO:0000256" key="6">
    <source>
        <dbReference type="ARBA" id="ARBA00022833"/>
    </source>
</evidence>
<dbReference type="EMBL" id="JABBNB010000001">
    <property type="protein sequence ID" value="NMN99892.1"/>
    <property type="molecule type" value="Genomic_DNA"/>
</dbReference>
<dbReference type="InterPro" id="IPR011108">
    <property type="entry name" value="RMMBL"/>
</dbReference>
<evidence type="ECO:0000256" key="1">
    <source>
        <dbReference type="ARBA" id="ARBA00022490"/>
    </source>
</evidence>
<dbReference type="InterPro" id="IPR030854">
    <property type="entry name" value="RNase_J_bac"/>
</dbReference>
<dbReference type="RefSeq" id="WP_170192374.1">
    <property type="nucleotide sequence ID" value="NZ_JABBNB010000001.1"/>
</dbReference>
<gene>
    <name evidence="9" type="primary">rnj</name>
    <name evidence="12" type="ORF">HH308_01525</name>
</gene>
<keyword evidence="7 9" id="KW-0269">Exonuclease</keyword>
<dbReference type="InterPro" id="IPR042173">
    <property type="entry name" value="RNase_J_2"/>
</dbReference>
<dbReference type="NCBIfam" id="TIGR00649">
    <property type="entry name" value="MG423"/>
    <property type="match status" value="1"/>
</dbReference>
<keyword evidence="1 9" id="KW-0963">Cytoplasm</keyword>
<keyword evidence="3" id="KW-0479">Metal-binding</keyword>
<dbReference type="InterPro" id="IPR001279">
    <property type="entry name" value="Metallo-B-lactamas"/>
</dbReference>
<comment type="subcellular location">
    <subcellularLocation>
        <location evidence="9">Cytoplasm</location>
    </subcellularLocation>
</comment>
<keyword evidence="9" id="KW-0698">rRNA processing</keyword>
<dbReference type="Pfam" id="PF00753">
    <property type="entry name" value="Lactamase_B"/>
    <property type="match status" value="1"/>
</dbReference>
<dbReference type="Gene3D" id="3.10.20.580">
    <property type="match status" value="1"/>
</dbReference>
<dbReference type="Pfam" id="PF22505">
    <property type="entry name" value="RNase_J_b_CASP"/>
    <property type="match status" value="1"/>
</dbReference>
<dbReference type="HAMAP" id="MF_01491">
    <property type="entry name" value="RNase_J_bact"/>
    <property type="match status" value="1"/>
</dbReference>
<evidence type="ECO:0000256" key="5">
    <source>
        <dbReference type="ARBA" id="ARBA00022801"/>
    </source>
</evidence>
<dbReference type="EC" id="3.1.-.-" evidence="9"/>
<dbReference type="CDD" id="cd07714">
    <property type="entry name" value="RNaseJ_MBL-fold"/>
    <property type="match status" value="1"/>
</dbReference>
<evidence type="ECO:0000256" key="9">
    <source>
        <dbReference type="HAMAP-Rule" id="MF_01491"/>
    </source>
</evidence>
<evidence type="ECO:0000256" key="7">
    <source>
        <dbReference type="ARBA" id="ARBA00022839"/>
    </source>
</evidence>
<organism evidence="12 13">
    <name type="scientific">Gordonia asplenii</name>
    <dbReference type="NCBI Taxonomy" id="2725283"/>
    <lineage>
        <taxon>Bacteria</taxon>
        <taxon>Bacillati</taxon>
        <taxon>Actinomycetota</taxon>
        <taxon>Actinomycetes</taxon>
        <taxon>Mycobacteriales</taxon>
        <taxon>Gordoniaceae</taxon>
        <taxon>Gordonia</taxon>
    </lineage>
</organism>
<protein>
    <recommendedName>
        <fullName evidence="9">Ribonuclease J</fullName>
        <shortName evidence="9">RNase J</shortName>
        <ecNumber evidence="9">3.1.-.-</ecNumber>
    </recommendedName>
</protein>
<feature type="compositionally biased region" description="Low complexity" evidence="10">
    <location>
        <begin position="27"/>
        <end position="48"/>
    </location>
</feature>
<proteinExistence type="inferred from homology"/>
<dbReference type="SUPFAM" id="SSF56281">
    <property type="entry name" value="Metallo-hydrolase/oxidoreductase"/>
    <property type="match status" value="1"/>
</dbReference>
<dbReference type="GO" id="GO:0006364">
    <property type="term" value="P:rRNA processing"/>
    <property type="evidence" value="ECO:0007669"/>
    <property type="project" value="UniProtKB-UniRule"/>
</dbReference>
<dbReference type="PANTHER" id="PTHR43694">
    <property type="entry name" value="RIBONUCLEASE J"/>
    <property type="match status" value="1"/>
</dbReference>
<evidence type="ECO:0000259" key="11">
    <source>
        <dbReference type="SMART" id="SM00849"/>
    </source>
</evidence>
<dbReference type="GO" id="GO:0003723">
    <property type="term" value="F:RNA binding"/>
    <property type="evidence" value="ECO:0007669"/>
    <property type="project" value="UniProtKB-UniRule"/>
</dbReference>
<keyword evidence="4 9" id="KW-0255">Endonuclease</keyword>
<keyword evidence="2 9" id="KW-0540">Nuclease</keyword>
<keyword evidence="13" id="KW-1185">Reference proteome</keyword>
<dbReference type="GO" id="GO:0004534">
    <property type="term" value="F:5'-3' RNA exonuclease activity"/>
    <property type="evidence" value="ECO:0007669"/>
    <property type="project" value="UniProtKB-UniRule"/>
</dbReference>
<feature type="region of interest" description="Disordered" evidence="10">
    <location>
        <begin position="1"/>
        <end position="97"/>
    </location>
</feature>
<dbReference type="Pfam" id="PF07521">
    <property type="entry name" value="RMMBL"/>
    <property type="match status" value="1"/>
</dbReference>
<keyword evidence="8 9" id="KW-0694">RNA-binding</keyword>
<dbReference type="InterPro" id="IPR001587">
    <property type="entry name" value="RNase_J_CS"/>
</dbReference>
<keyword evidence="6" id="KW-0862">Zinc</keyword>
<feature type="compositionally biased region" description="Basic residues" evidence="10">
    <location>
        <begin position="56"/>
        <end position="69"/>
    </location>
</feature>
<dbReference type="Proteomes" id="UP000550729">
    <property type="component" value="Unassembled WGS sequence"/>
</dbReference>
<evidence type="ECO:0000256" key="4">
    <source>
        <dbReference type="ARBA" id="ARBA00022759"/>
    </source>
</evidence>